<evidence type="ECO:0000313" key="3">
    <source>
        <dbReference type="Proteomes" id="UP001301958"/>
    </source>
</evidence>
<dbReference type="InterPro" id="IPR051468">
    <property type="entry name" value="Fungal_SecMetab_SDRs"/>
</dbReference>
<dbReference type="GO" id="GO:0005737">
    <property type="term" value="C:cytoplasm"/>
    <property type="evidence" value="ECO:0007669"/>
    <property type="project" value="TreeGrafter"/>
</dbReference>
<organism evidence="2 3">
    <name type="scientific">Podospora fimiseda</name>
    <dbReference type="NCBI Taxonomy" id="252190"/>
    <lineage>
        <taxon>Eukaryota</taxon>
        <taxon>Fungi</taxon>
        <taxon>Dikarya</taxon>
        <taxon>Ascomycota</taxon>
        <taxon>Pezizomycotina</taxon>
        <taxon>Sordariomycetes</taxon>
        <taxon>Sordariomycetidae</taxon>
        <taxon>Sordariales</taxon>
        <taxon>Podosporaceae</taxon>
        <taxon>Podospora</taxon>
    </lineage>
</organism>
<dbReference type="Gene3D" id="3.40.50.720">
    <property type="entry name" value="NAD(P)-binding Rossmann-like Domain"/>
    <property type="match status" value="1"/>
</dbReference>
<name>A0AAN6YMP6_9PEZI</name>
<sequence>MVPIDQRGPPTMIEVQHALHVLRYVKSRVIGEDSIAEVEKVMDLVDEHCIDDQVEHGAEEQSEEQPESALSKLSWRQVIKKYHILRPLVRPRVCYICGFLLLNPHPYYRAMCLPCGAFNYHGSAISMPDSLCLPEKTALVTGVRINLGYLTALRLLRCGAKVIATTRYPNDAVLRYSREPDFQQWKHRLKVVGADFRLAQHAFALVRATKIILAQWGTGKLDILINNAAQTIAESVMEEERAVSSDHRQSLEAANMNLIQETEGYEPRVRGGLPPIALYGGATDQGTKLLEAVETVGSSLIPVDPYTKSSWIQTISEIPYEEVVSAHAINALVPLILCRELLPIMGDTSPLPGRTKPLGYILNISSHEGLFEVSPNHARKRGTKAHNNMNKAALNMITQTEASTAWKNRRVAMNSIDPGYLSHSPETDSYHGGELPLNWEDGAGRLLWPVAIGEVEGDAVWGRFLKHYGAVNEDAGNVNR</sequence>
<evidence type="ECO:0000256" key="1">
    <source>
        <dbReference type="ARBA" id="ARBA00006484"/>
    </source>
</evidence>
<reference evidence="2" key="1">
    <citation type="journal article" date="2023" name="Mol. Phylogenet. Evol.">
        <title>Genome-scale phylogeny and comparative genomics of the fungal order Sordariales.</title>
        <authorList>
            <person name="Hensen N."/>
            <person name="Bonometti L."/>
            <person name="Westerberg I."/>
            <person name="Brannstrom I.O."/>
            <person name="Guillou S."/>
            <person name="Cros-Aarteil S."/>
            <person name="Calhoun S."/>
            <person name="Haridas S."/>
            <person name="Kuo A."/>
            <person name="Mondo S."/>
            <person name="Pangilinan J."/>
            <person name="Riley R."/>
            <person name="LaButti K."/>
            <person name="Andreopoulos B."/>
            <person name="Lipzen A."/>
            <person name="Chen C."/>
            <person name="Yan M."/>
            <person name="Daum C."/>
            <person name="Ng V."/>
            <person name="Clum A."/>
            <person name="Steindorff A."/>
            <person name="Ohm R.A."/>
            <person name="Martin F."/>
            <person name="Silar P."/>
            <person name="Natvig D.O."/>
            <person name="Lalanne C."/>
            <person name="Gautier V."/>
            <person name="Ament-Velasquez S.L."/>
            <person name="Kruys A."/>
            <person name="Hutchinson M.I."/>
            <person name="Powell A.J."/>
            <person name="Barry K."/>
            <person name="Miller A.N."/>
            <person name="Grigoriev I.V."/>
            <person name="Debuchy R."/>
            <person name="Gladieux P."/>
            <person name="Hiltunen Thoren M."/>
            <person name="Johannesson H."/>
        </authorList>
    </citation>
    <scope>NUCLEOTIDE SEQUENCE</scope>
    <source>
        <strain evidence="2">CBS 990.96</strain>
    </source>
</reference>
<dbReference type="SUPFAM" id="SSF51735">
    <property type="entry name" value="NAD(P)-binding Rossmann-fold domains"/>
    <property type="match status" value="1"/>
</dbReference>
<reference evidence="2" key="2">
    <citation type="submission" date="2023-05" db="EMBL/GenBank/DDBJ databases">
        <authorList>
            <consortium name="Lawrence Berkeley National Laboratory"/>
            <person name="Steindorff A."/>
            <person name="Hensen N."/>
            <person name="Bonometti L."/>
            <person name="Westerberg I."/>
            <person name="Brannstrom I.O."/>
            <person name="Guillou S."/>
            <person name="Cros-Aarteil S."/>
            <person name="Calhoun S."/>
            <person name="Haridas S."/>
            <person name="Kuo A."/>
            <person name="Mondo S."/>
            <person name="Pangilinan J."/>
            <person name="Riley R."/>
            <person name="Labutti K."/>
            <person name="Andreopoulos B."/>
            <person name="Lipzen A."/>
            <person name="Chen C."/>
            <person name="Yanf M."/>
            <person name="Daum C."/>
            <person name="Ng V."/>
            <person name="Clum A."/>
            <person name="Ohm R."/>
            <person name="Martin F."/>
            <person name="Silar P."/>
            <person name="Natvig D."/>
            <person name="Lalanne C."/>
            <person name="Gautier V."/>
            <person name="Ament-Velasquez S.L."/>
            <person name="Kruys A."/>
            <person name="Hutchinson M.I."/>
            <person name="Powell A.J."/>
            <person name="Barry K."/>
            <person name="Miller A.N."/>
            <person name="Grigoriev I.V."/>
            <person name="Debuchy R."/>
            <person name="Gladieux P."/>
            <person name="Thoren M.H."/>
            <person name="Johannesson H."/>
        </authorList>
    </citation>
    <scope>NUCLEOTIDE SEQUENCE</scope>
    <source>
        <strain evidence="2">CBS 990.96</strain>
    </source>
</reference>
<dbReference type="PANTHER" id="PTHR43544">
    <property type="entry name" value="SHORT-CHAIN DEHYDROGENASE/REDUCTASE"/>
    <property type="match status" value="1"/>
</dbReference>
<dbReference type="GO" id="GO:0016491">
    <property type="term" value="F:oxidoreductase activity"/>
    <property type="evidence" value="ECO:0007669"/>
    <property type="project" value="TreeGrafter"/>
</dbReference>
<evidence type="ECO:0000313" key="2">
    <source>
        <dbReference type="EMBL" id="KAK4220580.1"/>
    </source>
</evidence>
<protein>
    <submittedName>
        <fullName evidence="2">3-oxoacyl-reductase 4</fullName>
    </submittedName>
</protein>
<dbReference type="PRINTS" id="PR00081">
    <property type="entry name" value="GDHRDH"/>
</dbReference>
<dbReference type="EMBL" id="MU865706">
    <property type="protein sequence ID" value="KAK4220580.1"/>
    <property type="molecule type" value="Genomic_DNA"/>
</dbReference>
<keyword evidence="3" id="KW-1185">Reference proteome</keyword>
<gene>
    <name evidence="2" type="ORF">QBC38DRAFT_186437</name>
</gene>
<dbReference type="AlphaFoldDB" id="A0AAN6YMP6"/>
<dbReference type="PANTHER" id="PTHR43544:SF2">
    <property type="entry name" value="OXIDOREDUCTASE"/>
    <property type="match status" value="1"/>
</dbReference>
<dbReference type="Pfam" id="PF00106">
    <property type="entry name" value="adh_short"/>
    <property type="match status" value="1"/>
</dbReference>
<dbReference type="InterPro" id="IPR002347">
    <property type="entry name" value="SDR_fam"/>
</dbReference>
<proteinExistence type="inferred from homology"/>
<dbReference type="Proteomes" id="UP001301958">
    <property type="component" value="Unassembled WGS sequence"/>
</dbReference>
<comment type="caution">
    <text evidence="2">The sequence shown here is derived from an EMBL/GenBank/DDBJ whole genome shotgun (WGS) entry which is preliminary data.</text>
</comment>
<accession>A0AAN6YMP6</accession>
<dbReference type="InterPro" id="IPR036291">
    <property type="entry name" value="NAD(P)-bd_dom_sf"/>
</dbReference>
<comment type="similarity">
    <text evidence="1">Belongs to the short-chain dehydrogenases/reductases (SDR) family.</text>
</comment>